<sequence length="77" mass="7853">MAVGGVPSGHTRHGCPTPAPGEILSYLAGRAVQTTAEAKLPAAVLVRAAEYCEAAMRVAKMGVLGSGFRQHYCSGAP</sequence>
<protein>
    <submittedName>
        <fullName evidence="1">Uncharacterized protein</fullName>
    </submittedName>
</protein>
<reference evidence="1 2" key="1">
    <citation type="journal article" date="2023" name="Commun. Biol.">
        <title>Reorganization of the ancestral sex-determining regions during the evolution of trioecy in Pleodorina starrii.</title>
        <authorList>
            <person name="Takahashi K."/>
            <person name="Suzuki S."/>
            <person name="Kawai-Toyooka H."/>
            <person name="Yamamoto K."/>
            <person name="Hamaji T."/>
            <person name="Ootsuki R."/>
            <person name="Yamaguchi H."/>
            <person name="Kawachi M."/>
            <person name="Higashiyama T."/>
            <person name="Nozaki H."/>
        </authorList>
    </citation>
    <scope>NUCLEOTIDE SEQUENCE [LARGE SCALE GENOMIC DNA]</scope>
    <source>
        <strain evidence="1 2">NIES-4479</strain>
    </source>
</reference>
<dbReference type="AlphaFoldDB" id="A0A9W6BDV9"/>
<gene>
    <name evidence="1" type="primary">PLESTMB000262</name>
    <name evidence="1" type="ORF">PLESTB_000282500</name>
</gene>
<dbReference type="EMBL" id="BRXU01000002">
    <property type="protein sequence ID" value="GLC49746.1"/>
    <property type="molecule type" value="Genomic_DNA"/>
</dbReference>
<dbReference type="Proteomes" id="UP001165080">
    <property type="component" value="Unassembled WGS sequence"/>
</dbReference>
<organism evidence="1 2">
    <name type="scientific">Pleodorina starrii</name>
    <dbReference type="NCBI Taxonomy" id="330485"/>
    <lineage>
        <taxon>Eukaryota</taxon>
        <taxon>Viridiplantae</taxon>
        <taxon>Chlorophyta</taxon>
        <taxon>core chlorophytes</taxon>
        <taxon>Chlorophyceae</taxon>
        <taxon>CS clade</taxon>
        <taxon>Chlamydomonadales</taxon>
        <taxon>Volvocaceae</taxon>
        <taxon>Pleodorina</taxon>
    </lineage>
</organism>
<comment type="caution">
    <text evidence="1">The sequence shown here is derived from an EMBL/GenBank/DDBJ whole genome shotgun (WGS) entry which is preliminary data.</text>
</comment>
<proteinExistence type="predicted"/>
<keyword evidence="2" id="KW-1185">Reference proteome</keyword>
<evidence type="ECO:0000313" key="1">
    <source>
        <dbReference type="EMBL" id="GLC49746.1"/>
    </source>
</evidence>
<evidence type="ECO:0000313" key="2">
    <source>
        <dbReference type="Proteomes" id="UP001165080"/>
    </source>
</evidence>
<accession>A0A9W6BDV9</accession>
<name>A0A9W6BDV9_9CHLO</name>